<protein>
    <submittedName>
        <fullName evidence="3">SWIM zinc finger family protein</fullName>
    </submittedName>
</protein>
<sequence>MSSTKSGSQKHTAVEHLTFTARTSQRVSWESWEFTVVGPYQVKVTNASYGYLKEDHAYVVGVEEREGVIVPAECECPADVHGDKDCKHKVALATVAGPTVLNAAVDFERPASNSDALESATTAKDLLTSDTDVLADDHQDCAECAGLSTMPCWECVRDGKRHLKL</sequence>
<dbReference type="RefSeq" id="WP_336351041.1">
    <property type="nucleotide sequence ID" value="NZ_JAZAQL010000002.1"/>
</dbReference>
<keyword evidence="1" id="KW-0862">Zinc</keyword>
<keyword evidence="1" id="KW-0863">Zinc-finger</keyword>
<organism evidence="3 4">
    <name type="scientific">Halorubellus litoreus</name>
    <dbReference type="NCBI Taxonomy" id="755308"/>
    <lineage>
        <taxon>Archaea</taxon>
        <taxon>Methanobacteriati</taxon>
        <taxon>Methanobacteriota</taxon>
        <taxon>Stenosarchaea group</taxon>
        <taxon>Halobacteria</taxon>
        <taxon>Halobacteriales</taxon>
        <taxon>Halorubellaceae</taxon>
        <taxon>Halorubellus</taxon>
    </lineage>
</organism>
<dbReference type="EMBL" id="JBHSXN010000002">
    <property type="protein sequence ID" value="MFC6954099.1"/>
    <property type="molecule type" value="Genomic_DNA"/>
</dbReference>
<dbReference type="PROSITE" id="PS50966">
    <property type="entry name" value="ZF_SWIM"/>
    <property type="match status" value="1"/>
</dbReference>
<dbReference type="InterPro" id="IPR007527">
    <property type="entry name" value="Znf_SWIM"/>
</dbReference>
<accession>A0ABD5VKX1</accession>
<dbReference type="GO" id="GO:0008270">
    <property type="term" value="F:zinc ion binding"/>
    <property type="evidence" value="ECO:0007669"/>
    <property type="project" value="UniProtKB-KW"/>
</dbReference>
<name>A0ABD5VKX1_9EURY</name>
<dbReference type="Pfam" id="PF04434">
    <property type="entry name" value="SWIM"/>
    <property type="match status" value="1"/>
</dbReference>
<keyword evidence="1" id="KW-0479">Metal-binding</keyword>
<reference evidence="3 4" key="1">
    <citation type="journal article" date="2019" name="Int. J. Syst. Evol. Microbiol.">
        <title>The Global Catalogue of Microorganisms (GCM) 10K type strain sequencing project: providing services to taxonomists for standard genome sequencing and annotation.</title>
        <authorList>
            <consortium name="The Broad Institute Genomics Platform"/>
            <consortium name="The Broad Institute Genome Sequencing Center for Infectious Disease"/>
            <person name="Wu L."/>
            <person name="Ma J."/>
        </authorList>
    </citation>
    <scope>NUCLEOTIDE SEQUENCE [LARGE SCALE GENOMIC DNA]</scope>
    <source>
        <strain evidence="3 4">GX26</strain>
    </source>
</reference>
<comment type="caution">
    <text evidence="3">The sequence shown here is derived from an EMBL/GenBank/DDBJ whole genome shotgun (WGS) entry which is preliminary data.</text>
</comment>
<feature type="domain" description="SWIM-type" evidence="2">
    <location>
        <begin position="58"/>
        <end position="97"/>
    </location>
</feature>
<evidence type="ECO:0000256" key="1">
    <source>
        <dbReference type="PROSITE-ProRule" id="PRU00325"/>
    </source>
</evidence>
<evidence type="ECO:0000259" key="2">
    <source>
        <dbReference type="PROSITE" id="PS50966"/>
    </source>
</evidence>
<proteinExistence type="predicted"/>
<dbReference type="Proteomes" id="UP001596395">
    <property type="component" value="Unassembled WGS sequence"/>
</dbReference>
<dbReference type="AlphaFoldDB" id="A0ABD5VKX1"/>
<evidence type="ECO:0000313" key="4">
    <source>
        <dbReference type="Proteomes" id="UP001596395"/>
    </source>
</evidence>
<evidence type="ECO:0000313" key="3">
    <source>
        <dbReference type="EMBL" id="MFC6954099.1"/>
    </source>
</evidence>
<keyword evidence="4" id="KW-1185">Reference proteome</keyword>
<gene>
    <name evidence="3" type="ORF">ACFQGB_14620</name>
</gene>